<reference evidence="3 4" key="1">
    <citation type="submission" date="2018-04" db="EMBL/GenBank/DDBJ databases">
        <authorList>
            <person name="Eckel V.P."/>
            <person name="Vogel R.F."/>
        </authorList>
    </citation>
    <scope>NUCLEOTIDE SEQUENCE [LARGE SCALE GENOMIC DNA]</scope>
    <source>
        <strain evidence="4">TMW 2.1764</strain>
    </source>
</reference>
<evidence type="ECO:0000256" key="1">
    <source>
        <dbReference type="SAM" id="MobiDB-lite"/>
    </source>
</evidence>
<accession>A0A5N6S751</accession>
<dbReference type="AlphaFoldDB" id="A0A5N6S751"/>
<gene>
    <name evidence="3" type="ORF">DDE84_03955</name>
</gene>
<proteinExistence type="predicted"/>
<keyword evidence="2" id="KW-0812">Transmembrane</keyword>
<feature type="compositionally biased region" description="Low complexity" evidence="1">
    <location>
        <begin position="34"/>
        <end position="44"/>
    </location>
</feature>
<keyword evidence="3" id="KW-0808">Transferase</keyword>
<feature type="transmembrane region" description="Helical" evidence="2">
    <location>
        <begin position="300"/>
        <end position="321"/>
    </location>
</feature>
<keyword evidence="2" id="KW-0472">Membrane</keyword>
<keyword evidence="2" id="KW-1133">Transmembrane helix</keyword>
<sequence length="329" mass="37104">MRWPRCSRRSSPVPRSAASQRFSPSMIPRSRVLSPRGSSPGSARSSRRSTSRRWHHRVIPVLGGQFSLFSVRALEEVAKRENQATPWIMKSEVEDSLLSLQIKSAGYETMLSASARAYVGGMTTLRSLDGQQVKWNSGAVELMRSNPRHPSLTQRWMEHISMFFNGYNRFAFAFLLISSLSISAFEFYPIWIAPTVVAILLNLKIALKIRSRNFRDILFAVLFVPAELYLWVRIGHFVRSWWKSLFGGQSDNWAAQAKAERGRGNAYLVAPIIEVLVLAVCLFVQFKLPIAVQTAVILPLGWWSLAVLTVTQTCIMLVSLLRPTHGAKV</sequence>
<protein>
    <submittedName>
        <fullName evidence="3">Glycosyltransferase family 2 protein</fullName>
    </submittedName>
</protein>
<feature type="transmembrane region" description="Helical" evidence="2">
    <location>
        <begin position="162"/>
        <end position="182"/>
    </location>
</feature>
<dbReference type="EMBL" id="QDAG01000003">
    <property type="protein sequence ID" value="KAE8129232.1"/>
    <property type="molecule type" value="Genomic_DNA"/>
</dbReference>
<comment type="caution">
    <text evidence="3">The sequence shown here is derived from an EMBL/GenBank/DDBJ whole genome shotgun (WGS) entry which is preliminary data.</text>
</comment>
<dbReference type="Proteomes" id="UP000325415">
    <property type="component" value="Unassembled WGS sequence"/>
</dbReference>
<dbReference type="SUPFAM" id="SSF53448">
    <property type="entry name" value="Nucleotide-diphospho-sugar transferases"/>
    <property type="match status" value="1"/>
</dbReference>
<feature type="transmembrane region" description="Helical" evidence="2">
    <location>
        <begin position="188"/>
        <end position="207"/>
    </location>
</feature>
<feature type="compositionally biased region" description="Low complexity" evidence="1">
    <location>
        <begin position="9"/>
        <end position="19"/>
    </location>
</feature>
<evidence type="ECO:0000313" key="4">
    <source>
        <dbReference type="Proteomes" id="UP000325415"/>
    </source>
</evidence>
<feature type="transmembrane region" description="Helical" evidence="2">
    <location>
        <begin position="266"/>
        <end position="288"/>
    </location>
</feature>
<evidence type="ECO:0000313" key="3">
    <source>
        <dbReference type="EMBL" id="KAE8129232.1"/>
    </source>
</evidence>
<dbReference type="GO" id="GO:0016740">
    <property type="term" value="F:transferase activity"/>
    <property type="evidence" value="ECO:0007669"/>
    <property type="project" value="UniProtKB-KW"/>
</dbReference>
<dbReference type="InterPro" id="IPR029044">
    <property type="entry name" value="Nucleotide-diphossugar_trans"/>
</dbReference>
<organism evidence="3 4">
    <name type="scientific">Bifidobacterium tibiigranuli</name>
    <dbReference type="NCBI Taxonomy" id="2172043"/>
    <lineage>
        <taxon>Bacteria</taxon>
        <taxon>Bacillati</taxon>
        <taxon>Actinomycetota</taxon>
        <taxon>Actinomycetes</taxon>
        <taxon>Bifidobacteriales</taxon>
        <taxon>Bifidobacteriaceae</taxon>
        <taxon>Bifidobacterium</taxon>
    </lineage>
</organism>
<keyword evidence="4" id="KW-1185">Reference proteome</keyword>
<name>A0A5N6S751_9BIFI</name>
<evidence type="ECO:0000256" key="2">
    <source>
        <dbReference type="SAM" id="Phobius"/>
    </source>
</evidence>
<feature type="region of interest" description="Disordered" evidence="1">
    <location>
        <begin position="1"/>
        <end position="53"/>
    </location>
</feature>